<sequence>MPTARAGNLPLDLTSFVGRRDDVAEVKRLLTASRLVTLTGVGGVGKTRLALRVAGDSQRAFSAGVWLVDLAELQDPDLVPDTAAAALDIQVLSTQPVTDLLIRHLEDRHLLLVLDNCAHLVEAVAGLVETLLRSCPQLHVLATSREPLRIQGEHLLQVPPLELPDTDGREPRREPSRYDAVALFVARARTAVPGFELTAENESEIVQICRRVDGLPLPIELATARLRAMSVHQILERLTDRYALLTGKTRGVPVRGVPTRQQTMRLCIDWSYELCTREERETWARLSVFAGAFELGAAEAICGIGTVDVLDMTTSLVDKSVLTREDAGGVVRYRLLDTLREYGLVRLREMDEYAVMRRRHRDWYEQLVLQLRRNWISPRQAEAKLRLEREQSNLREAIEFCLSTPGEADHGLRLAVALFPFWLSDGLLGEGRYWLDRTLDLQGGRPTVGQVKALSGACLLAGYQGDVAAGEEFAARGRDLAQRLGDATSEAVVLHAMGYLAAFSGDIPRAVEHLERALEVFRSERSFARQISTVLGLSIAHGLLGNTAEAENYYRQGLEITEARGESMYKGYAHCALGLGLWKTEPDRATELLEEALRLADRVDDKLSAAMCVEALVWIAAADRRDHRAAVLLGAVQTQWLAVGSAGVVAPTLQAYHRDAEHRARSALGDRAFSTDFQRGAGLSFEEAVGYALGEERVSPSGPPTTTDILTPRERQVADLVAQGLTDKAIAARLVVSPRTVHGHVQHALTKLGFTKRTQIAAWVIEQNRG</sequence>
<dbReference type="EMBL" id="JARXVC010000007">
    <property type="protein sequence ID" value="MDH6281860.1"/>
    <property type="molecule type" value="Genomic_DNA"/>
</dbReference>
<evidence type="ECO:0000313" key="3">
    <source>
        <dbReference type="Proteomes" id="UP001160334"/>
    </source>
</evidence>
<dbReference type="SMART" id="SM00421">
    <property type="entry name" value="HTH_LUXR"/>
    <property type="match status" value="1"/>
</dbReference>
<dbReference type="Pfam" id="PF00196">
    <property type="entry name" value="GerE"/>
    <property type="match status" value="1"/>
</dbReference>
<proteinExistence type="predicted"/>
<dbReference type="SUPFAM" id="SSF46894">
    <property type="entry name" value="C-terminal effector domain of the bipartite response regulators"/>
    <property type="match status" value="1"/>
</dbReference>
<organism evidence="2 3">
    <name type="scientific">Prescottella agglutinans</name>
    <dbReference type="NCBI Taxonomy" id="1644129"/>
    <lineage>
        <taxon>Bacteria</taxon>
        <taxon>Bacillati</taxon>
        <taxon>Actinomycetota</taxon>
        <taxon>Actinomycetes</taxon>
        <taxon>Mycobacteriales</taxon>
        <taxon>Nocardiaceae</taxon>
        <taxon>Prescottella</taxon>
    </lineage>
</organism>
<dbReference type="PRINTS" id="PR00038">
    <property type="entry name" value="HTHLUXR"/>
</dbReference>
<evidence type="ECO:0000313" key="2">
    <source>
        <dbReference type="EMBL" id="MDH6281860.1"/>
    </source>
</evidence>
<dbReference type="Pfam" id="PF25872">
    <property type="entry name" value="HTH_77"/>
    <property type="match status" value="1"/>
</dbReference>
<dbReference type="InterPro" id="IPR011990">
    <property type="entry name" value="TPR-like_helical_dom_sf"/>
</dbReference>
<dbReference type="InterPro" id="IPR016032">
    <property type="entry name" value="Sig_transdc_resp-reg_C-effctor"/>
</dbReference>
<dbReference type="Gene3D" id="1.25.40.10">
    <property type="entry name" value="Tetratricopeptide repeat domain"/>
    <property type="match status" value="1"/>
</dbReference>
<dbReference type="Gene3D" id="1.10.10.10">
    <property type="entry name" value="Winged helix-like DNA-binding domain superfamily/Winged helix DNA-binding domain"/>
    <property type="match status" value="1"/>
</dbReference>
<accession>A0ABT6MC82</accession>
<evidence type="ECO:0000259" key="1">
    <source>
        <dbReference type="PROSITE" id="PS50043"/>
    </source>
</evidence>
<dbReference type="CDD" id="cd06170">
    <property type="entry name" value="LuxR_C_like"/>
    <property type="match status" value="1"/>
</dbReference>
<dbReference type="InterPro" id="IPR058852">
    <property type="entry name" value="HTH_77"/>
</dbReference>
<dbReference type="InterPro" id="IPR000792">
    <property type="entry name" value="Tscrpt_reg_LuxR_C"/>
</dbReference>
<dbReference type="InterPro" id="IPR036388">
    <property type="entry name" value="WH-like_DNA-bd_sf"/>
</dbReference>
<dbReference type="PROSITE" id="PS50043">
    <property type="entry name" value="HTH_LUXR_2"/>
    <property type="match status" value="1"/>
</dbReference>
<keyword evidence="3" id="KW-1185">Reference proteome</keyword>
<dbReference type="PANTHER" id="PTHR47691:SF3">
    <property type="entry name" value="HTH-TYPE TRANSCRIPTIONAL REGULATOR RV0890C-RELATED"/>
    <property type="match status" value="1"/>
</dbReference>
<dbReference type="RefSeq" id="WP_280761169.1">
    <property type="nucleotide sequence ID" value="NZ_JARXVC010000007.1"/>
</dbReference>
<protein>
    <submittedName>
        <fullName evidence="2">ATPase/DNA-binding CsgD family transcriptional regulator</fullName>
    </submittedName>
</protein>
<feature type="domain" description="HTH luxR-type" evidence="1">
    <location>
        <begin position="703"/>
        <end position="768"/>
    </location>
</feature>
<dbReference type="Gene3D" id="3.40.50.300">
    <property type="entry name" value="P-loop containing nucleotide triphosphate hydrolases"/>
    <property type="match status" value="1"/>
</dbReference>
<reference evidence="2 3" key="1">
    <citation type="submission" date="2023-04" db="EMBL/GenBank/DDBJ databases">
        <title>Forest soil microbial communities from Buena Vista Peninsula, Colon Province, Panama.</title>
        <authorList>
            <person name="Bouskill N."/>
        </authorList>
    </citation>
    <scope>NUCLEOTIDE SEQUENCE [LARGE SCALE GENOMIC DNA]</scope>
    <source>
        <strain evidence="2 3">CFH S0262</strain>
    </source>
</reference>
<dbReference type="Proteomes" id="UP001160334">
    <property type="component" value="Unassembled WGS sequence"/>
</dbReference>
<name>A0ABT6MC82_9NOCA</name>
<dbReference type="SUPFAM" id="SSF48452">
    <property type="entry name" value="TPR-like"/>
    <property type="match status" value="1"/>
</dbReference>
<gene>
    <name evidence="2" type="ORF">M2280_003082</name>
</gene>
<dbReference type="SUPFAM" id="SSF52540">
    <property type="entry name" value="P-loop containing nucleoside triphosphate hydrolases"/>
    <property type="match status" value="1"/>
</dbReference>
<dbReference type="PANTHER" id="PTHR47691">
    <property type="entry name" value="REGULATOR-RELATED"/>
    <property type="match status" value="1"/>
</dbReference>
<comment type="caution">
    <text evidence="2">The sequence shown here is derived from an EMBL/GenBank/DDBJ whole genome shotgun (WGS) entry which is preliminary data.</text>
</comment>
<dbReference type="PRINTS" id="PR00364">
    <property type="entry name" value="DISEASERSIST"/>
</dbReference>
<dbReference type="InterPro" id="IPR027417">
    <property type="entry name" value="P-loop_NTPase"/>
</dbReference>